<evidence type="ECO:0000313" key="2">
    <source>
        <dbReference type="Proteomes" id="UP001183648"/>
    </source>
</evidence>
<reference evidence="1 2" key="1">
    <citation type="submission" date="2023-07" db="EMBL/GenBank/DDBJ databases">
        <title>Sequencing the genomes of 1000 actinobacteria strains.</title>
        <authorList>
            <person name="Klenk H.-P."/>
        </authorList>
    </citation>
    <scope>NUCLEOTIDE SEQUENCE [LARGE SCALE GENOMIC DNA]</scope>
    <source>
        <strain evidence="1 2">DSM 19426</strain>
    </source>
</reference>
<dbReference type="Proteomes" id="UP001183648">
    <property type="component" value="Unassembled WGS sequence"/>
</dbReference>
<dbReference type="EMBL" id="JAVDYG010000001">
    <property type="protein sequence ID" value="MDR7363735.1"/>
    <property type="molecule type" value="Genomic_DNA"/>
</dbReference>
<evidence type="ECO:0008006" key="3">
    <source>
        <dbReference type="Google" id="ProtNLM"/>
    </source>
</evidence>
<gene>
    <name evidence="1" type="ORF">J2S63_003288</name>
</gene>
<name>A0ABU2BZA0_9ACTN</name>
<accession>A0ABU2BZA0</accession>
<keyword evidence="2" id="KW-1185">Reference proteome</keyword>
<dbReference type="RefSeq" id="WP_310304471.1">
    <property type="nucleotide sequence ID" value="NZ_BAAAPS010000005.1"/>
</dbReference>
<sequence length="72" mass="7708">MDDARGLSDAAADAVSGDPETGLAAVRALRALADQLEDIQVRNARARGMSWQAIADVLQVSRQAVHQKHARD</sequence>
<protein>
    <recommendedName>
        <fullName evidence="3">RNA polymerase subunit sigma-70</fullName>
    </recommendedName>
</protein>
<organism evidence="1 2">
    <name type="scientific">Nocardioides marmoribigeumensis</name>
    <dbReference type="NCBI Taxonomy" id="433649"/>
    <lineage>
        <taxon>Bacteria</taxon>
        <taxon>Bacillati</taxon>
        <taxon>Actinomycetota</taxon>
        <taxon>Actinomycetes</taxon>
        <taxon>Propionibacteriales</taxon>
        <taxon>Nocardioidaceae</taxon>
        <taxon>Nocardioides</taxon>
    </lineage>
</organism>
<evidence type="ECO:0000313" key="1">
    <source>
        <dbReference type="EMBL" id="MDR7363735.1"/>
    </source>
</evidence>
<proteinExistence type="predicted"/>
<comment type="caution">
    <text evidence="1">The sequence shown here is derived from an EMBL/GenBank/DDBJ whole genome shotgun (WGS) entry which is preliminary data.</text>
</comment>